<dbReference type="EMBL" id="CAJHUB010000766">
    <property type="protein sequence ID" value="CAD7688352.1"/>
    <property type="molecule type" value="Genomic_DNA"/>
</dbReference>
<proteinExistence type="predicted"/>
<evidence type="ECO:0000313" key="2">
    <source>
        <dbReference type="EMBL" id="CAD7688352.1"/>
    </source>
</evidence>
<comment type="caution">
    <text evidence="2">The sequence shown here is derived from an EMBL/GenBank/DDBJ whole genome shotgun (WGS) entry which is preliminary data.</text>
</comment>
<dbReference type="Proteomes" id="UP000645828">
    <property type="component" value="Unassembled WGS sequence"/>
</dbReference>
<protein>
    <submittedName>
        <fullName evidence="2">(raccoon dog) hypothetical protein</fullName>
    </submittedName>
</protein>
<name>A0A811ZHN2_NYCPR</name>
<dbReference type="AlphaFoldDB" id="A0A811ZHN2"/>
<accession>A0A811ZHN2</accession>
<evidence type="ECO:0000256" key="1">
    <source>
        <dbReference type="SAM" id="MobiDB-lite"/>
    </source>
</evidence>
<organism evidence="2 3">
    <name type="scientific">Nyctereutes procyonoides</name>
    <name type="common">Raccoon dog</name>
    <name type="synonym">Canis procyonoides</name>
    <dbReference type="NCBI Taxonomy" id="34880"/>
    <lineage>
        <taxon>Eukaryota</taxon>
        <taxon>Metazoa</taxon>
        <taxon>Chordata</taxon>
        <taxon>Craniata</taxon>
        <taxon>Vertebrata</taxon>
        <taxon>Euteleostomi</taxon>
        <taxon>Mammalia</taxon>
        <taxon>Eutheria</taxon>
        <taxon>Laurasiatheria</taxon>
        <taxon>Carnivora</taxon>
        <taxon>Caniformia</taxon>
        <taxon>Canidae</taxon>
        <taxon>Nyctereutes</taxon>
    </lineage>
</organism>
<evidence type="ECO:0000313" key="3">
    <source>
        <dbReference type="Proteomes" id="UP000645828"/>
    </source>
</evidence>
<sequence>MPVCLLAPYRSLRLWELKKPRKMIPRCIFTALPLTFNHRKGKRNKQKLRSIRILLEKHGLDAMIIRISTVVWKQMILLLLVTSVVFLVPKENAMSQCGIYMIQFQLRLKIEEPFLPKLMCFHPENACSAKQDALSRDGRMGEKRTCSRAERKEGARKPTEELRSFRSDCDGTNCSTIHYYIILPFFFFFSRVPTHFSNNLFQLAKDFGIFSLNQNIHS</sequence>
<keyword evidence="3" id="KW-1185">Reference proteome</keyword>
<feature type="region of interest" description="Disordered" evidence="1">
    <location>
        <begin position="140"/>
        <end position="159"/>
    </location>
</feature>
<gene>
    <name evidence="2" type="ORF">NYPRO_LOCUS21145</name>
</gene>
<reference evidence="2" key="1">
    <citation type="submission" date="2020-12" db="EMBL/GenBank/DDBJ databases">
        <authorList>
            <consortium name="Molecular Ecology Group"/>
        </authorList>
    </citation>
    <scope>NUCLEOTIDE SEQUENCE</scope>
    <source>
        <strain evidence="2">TBG_1078</strain>
    </source>
</reference>